<dbReference type="CDD" id="cd00310">
    <property type="entry name" value="ATP-synt_Fo_a_6"/>
    <property type="match status" value="1"/>
</dbReference>
<evidence type="ECO:0000313" key="13">
    <source>
        <dbReference type="EMBL" id="QHQ98487.1"/>
    </source>
</evidence>
<keyword evidence="5 12" id="KW-0812">Transmembrane</keyword>
<evidence type="ECO:0000256" key="2">
    <source>
        <dbReference type="ARBA" id="ARBA00006810"/>
    </source>
</evidence>
<evidence type="ECO:0000256" key="5">
    <source>
        <dbReference type="ARBA" id="ARBA00022692"/>
    </source>
</evidence>
<dbReference type="PANTHER" id="PTHR11410:SF0">
    <property type="entry name" value="ATP SYNTHASE SUBUNIT A"/>
    <property type="match status" value="1"/>
</dbReference>
<dbReference type="NCBIfam" id="TIGR01131">
    <property type="entry name" value="ATP_synt_6_or_A"/>
    <property type="match status" value="1"/>
</dbReference>
<protein>
    <recommendedName>
        <fullName evidence="11">ATP synthase subunit a</fullName>
    </recommendedName>
</protein>
<evidence type="ECO:0000256" key="3">
    <source>
        <dbReference type="ARBA" id="ARBA00022448"/>
    </source>
</evidence>
<feature type="transmembrane region" description="Helical" evidence="12">
    <location>
        <begin position="20"/>
        <end position="43"/>
    </location>
</feature>
<name>A0A6B9WFI9_9ACAR</name>
<keyword evidence="7 12" id="KW-1133">Transmembrane helix</keyword>
<feature type="transmembrane region" description="Helical" evidence="12">
    <location>
        <begin position="155"/>
        <end position="176"/>
    </location>
</feature>
<evidence type="ECO:0000256" key="9">
    <source>
        <dbReference type="ARBA" id="ARBA00023136"/>
    </source>
</evidence>
<feature type="transmembrane region" description="Helical" evidence="12">
    <location>
        <begin position="68"/>
        <end position="90"/>
    </location>
</feature>
<dbReference type="InterPro" id="IPR023011">
    <property type="entry name" value="ATP_synth_F0_asu_AS"/>
</dbReference>
<evidence type="ECO:0000256" key="1">
    <source>
        <dbReference type="ARBA" id="ARBA00004141"/>
    </source>
</evidence>
<dbReference type="EMBL" id="MK270523">
    <property type="protein sequence ID" value="QHQ98487.1"/>
    <property type="molecule type" value="Genomic_DNA"/>
</dbReference>
<dbReference type="InterPro" id="IPR045083">
    <property type="entry name" value="ATP_synth_F0_asu_bact/mt"/>
</dbReference>
<geneLocation type="mitochondrion" evidence="13"/>
<keyword evidence="3" id="KW-0813">Transport</keyword>
<evidence type="ECO:0000256" key="6">
    <source>
        <dbReference type="ARBA" id="ARBA00022781"/>
    </source>
</evidence>
<comment type="similarity">
    <text evidence="2">Belongs to the ATPase A chain family.</text>
</comment>
<reference evidence="13" key="1">
    <citation type="journal article" date="2019" name="Zool. Scr.">
        <title>Mitochondrial genome reorganization characterizes various lineages of mesostigmatid mites (Acari: Parasitiformes).</title>
        <authorList>
            <person name="Li W.-N."/>
            <person name="Shao R."/>
            <person name="Zhang Q."/>
            <person name="Deng W."/>
            <person name="Xue X.-F."/>
        </authorList>
    </citation>
    <scope>NUCLEOTIDE SEQUENCE</scope>
</reference>
<feature type="transmembrane region" description="Helical" evidence="12">
    <location>
        <begin position="188"/>
        <end position="218"/>
    </location>
</feature>
<sequence length="221" mass="25577">MTNLFSIFDPSTSNNLSLNWFSLIIPLMMIPYNFWMIPSRYLIIFSNLMKFVTNEIGNNISPKSMKNIIVFFTLFWFIMSINLMGLYPYIFTPTSHMLITLTLALPLWLSLMMYGWINMTNHMFIHLVPMSTPMALSSFMVMIETVSNIIRPITLAVRLSANMIAGHLLMSLLSNIYESIHIMYPPTFFILATLIFLEYAVAIIQSYVFITLMSLYLAEIN</sequence>
<evidence type="ECO:0000256" key="11">
    <source>
        <dbReference type="RuleBase" id="RU004450"/>
    </source>
</evidence>
<dbReference type="InterPro" id="IPR035908">
    <property type="entry name" value="F0_ATP_A_sf"/>
</dbReference>
<keyword evidence="10" id="KW-0066">ATP synthesis</keyword>
<dbReference type="PRINTS" id="PR00123">
    <property type="entry name" value="ATPASEA"/>
</dbReference>
<keyword evidence="4" id="KW-0138">CF(0)</keyword>
<evidence type="ECO:0000256" key="10">
    <source>
        <dbReference type="ARBA" id="ARBA00023310"/>
    </source>
</evidence>
<dbReference type="AlphaFoldDB" id="A0A6B9WFI9"/>
<keyword evidence="9 12" id="KW-0472">Membrane</keyword>
<keyword evidence="8" id="KW-0406">Ion transport</keyword>
<dbReference type="GO" id="GO:0046933">
    <property type="term" value="F:proton-transporting ATP synthase activity, rotational mechanism"/>
    <property type="evidence" value="ECO:0007669"/>
    <property type="project" value="TreeGrafter"/>
</dbReference>
<keyword evidence="6" id="KW-0375">Hydrogen ion transport</keyword>
<dbReference type="SUPFAM" id="SSF81336">
    <property type="entry name" value="F1F0 ATP synthase subunit A"/>
    <property type="match status" value="1"/>
</dbReference>
<proteinExistence type="inferred from homology"/>
<evidence type="ECO:0000256" key="8">
    <source>
        <dbReference type="ARBA" id="ARBA00023065"/>
    </source>
</evidence>
<dbReference type="PROSITE" id="PS00449">
    <property type="entry name" value="ATPASE_A"/>
    <property type="match status" value="1"/>
</dbReference>
<dbReference type="GO" id="GO:0005743">
    <property type="term" value="C:mitochondrial inner membrane"/>
    <property type="evidence" value="ECO:0007669"/>
    <property type="project" value="UniProtKB-SubCell"/>
</dbReference>
<evidence type="ECO:0000256" key="12">
    <source>
        <dbReference type="SAM" id="Phobius"/>
    </source>
</evidence>
<dbReference type="GO" id="GO:0045259">
    <property type="term" value="C:proton-transporting ATP synthase complex"/>
    <property type="evidence" value="ECO:0007669"/>
    <property type="project" value="UniProtKB-KW"/>
</dbReference>
<comment type="subcellular location">
    <subcellularLocation>
        <location evidence="1">Membrane</location>
        <topology evidence="1">Multi-pass membrane protein</topology>
    </subcellularLocation>
    <subcellularLocation>
        <location evidence="11">Mitochondrion inner membrane</location>
        <topology evidence="11">Multi-pass membrane protein</topology>
    </subcellularLocation>
</comment>
<keyword evidence="13" id="KW-0496">Mitochondrion</keyword>
<accession>A0A6B9WFI9</accession>
<dbReference type="PANTHER" id="PTHR11410">
    <property type="entry name" value="ATP SYNTHASE SUBUNIT A"/>
    <property type="match status" value="1"/>
</dbReference>
<feature type="transmembrane region" description="Helical" evidence="12">
    <location>
        <begin position="124"/>
        <end position="143"/>
    </location>
</feature>
<evidence type="ECO:0000256" key="4">
    <source>
        <dbReference type="ARBA" id="ARBA00022547"/>
    </source>
</evidence>
<feature type="transmembrane region" description="Helical" evidence="12">
    <location>
        <begin position="96"/>
        <end position="117"/>
    </location>
</feature>
<organism evidence="13">
    <name type="scientific">Microdiplogynium sp. XFX</name>
    <dbReference type="NCBI Taxonomy" id="2695875"/>
    <lineage>
        <taxon>Eukaryota</taxon>
        <taxon>Metazoa</taxon>
        <taxon>Ecdysozoa</taxon>
        <taxon>Arthropoda</taxon>
        <taxon>Chelicerata</taxon>
        <taxon>Arachnida</taxon>
        <taxon>Acari</taxon>
        <taxon>Parasitiformes</taxon>
        <taxon>Mesostigmata</taxon>
        <taxon>Antennophorina</taxon>
        <taxon>Celaenopsoidea</taxon>
        <taxon>Diplogyniidae</taxon>
        <taxon>Microdiplogynium</taxon>
    </lineage>
</organism>
<evidence type="ECO:0000256" key="7">
    <source>
        <dbReference type="ARBA" id="ARBA00022989"/>
    </source>
</evidence>
<dbReference type="Gene3D" id="1.20.120.220">
    <property type="entry name" value="ATP synthase, F0 complex, subunit A"/>
    <property type="match status" value="1"/>
</dbReference>
<dbReference type="Pfam" id="PF00119">
    <property type="entry name" value="ATP-synt_A"/>
    <property type="match status" value="1"/>
</dbReference>
<gene>
    <name evidence="13" type="primary">atp6</name>
</gene>
<dbReference type="InterPro" id="IPR000568">
    <property type="entry name" value="ATP_synth_F0_asu"/>
</dbReference>